<accession>A0A916L9D2</accession>
<proteinExistence type="predicted"/>
<name>A0A916L9D2_MYCTX</name>
<reference evidence="2" key="1">
    <citation type="submission" date="2015-03" db="EMBL/GenBank/DDBJ databases">
        <authorList>
            <consortium name="Pathogen Informatics"/>
        </authorList>
    </citation>
    <scope>NUCLEOTIDE SEQUENCE [LARGE SCALE GENOMIC DNA]</scope>
    <source>
        <strain evidence="2">N09902308</strain>
    </source>
</reference>
<sequence>MEYGSTVRDCAPKKLEYHSPIRPSSTGALDSSGAVAKWRSMMWNPAKKSAKASRPITVINDSPIAESTE</sequence>
<dbReference type="AlphaFoldDB" id="A0A916L9D2"/>
<dbReference type="EMBL" id="CSBK01000430">
    <property type="protein sequence ID" value="COX39091.1"/>
    <property type="molecule type" value="Genomic_DNA"/>
</dbReference>
<evidence type="ECO:0000313" key="1">
    <source>
        <dbReference type="EMBL" id="COX39091.1"/>
    </source>
</evidence>
<organism evidence="1 2">
    <name type="scientific">Mycobacterium tuberculosis</name>
    <dbReference type="NCBI Taxonomy" id="1773"/>
    <lineage>
        <taxon>Bacteria</taxon>
        <taxon>Bacillati</taxon>
        <taxon>Actinomycetota</taxon>
        <taxon>Actinomycetes</taxon>
        <taxon>Mycobacteriales</taxon>
        <taxon>Mycobacteriaceae</taxon>
        <taxon>Mycobacterium</taxon>
        <taxon>Mycobacterium tuberculosis complex</taxon>
    </lineage>
</organism>
<comment type="caution">
    <text evidence="1">The sequence shown here is derived from an EMBL/GenBank/DDBJ whole genome shotgun (WGS) entry which is preliminary data.</text>
</comment>
<dbReference type="Proteomes" id="UP000039021">
    <property type="component" value="Unassembled WGS sequence"/>
</dbReference>
<protein>
    <submittedName>
        <fullName evidence="1">Uncharacterized protein</fullName>
    </submittedName>
</protein>
<evidence type="ECO:0000313" key="2">
    <source>
        <dbReference type="Proteomes" id="UP000039021"/>
    </source>
</evidence>
<gene>
    <name evidence="1" type="ORF">ERS007739_01213</name>
</gene>